<organism evidence="3 4">
    <name type="scientific">Paramecium pentaurelia</name>
    <dbReference type="NCBI Taxonomy" id="43138"/>
    <lineage>
        <taxon>Eukaryota</taxon>
        <taxon>Sar</taxon>
        <taxon>Alveolata</taxon>
        <taxon>Ciliophora</taxon>
        <taxon>Intramacronucleata</taxon>
        <taxon>Oligohymenophorea</taxon>
        <taxon>Peniculida</taxon>
        <taxon>Parameciidae</taxon>
        <taxon>Paramecium</taxon>
    </lineage>
</organism>
<evidence type="ECO:0000256" key="2">
    <source>
        <dbReference type="SAM" id="MobiDB-lite"/>
    </source>
</evidence>
<proteinExistence type="predicted"/>
<name>A0A8S1SER3_9CILI</name>
<comment type="caution">
    <text evidence="3">The sequence shown here is derived from an EMBL/GenBank/DDBJ whole genome shotgun (WGS) entry which is preliminary data.</text>
</comment>
<keyword evidence="4" id="KW-1185">Reference proteome</keyword>
<dbReference type="Proteomes" id="UP000689195">
    <property type="component" value="Unassembled WGS sequence"/>
</dbReference>
<evidence type="ECO:0000256" key="1">
    <source>
        <dbReference type="SAM" id="Coils"/>
    </source>
</evidence>
<dbReference type="AlphaFoldDB" id="A0A8S1SER3"/>
<reference evidence="3" key="1">
    <citation type="submission" date="2021-01" db="EMBL/GenBank/DDBJ databases">
        <authorList>
            <consortium name="Genoscope - CEA"/>
            <person name="William W."/>
        </authorList>
    </citation>
    <scope>NUCLEOTIDE SEQUENCE</scope>
</reference>
<keyword evidence="1" id="KW-0175">Coiled coil</keyword>
<gene>
    <name evidence="3" type="ORF">PPENT_87.1.T0070051</name>
</gene>
<dbReference type="OrthoDB" id="299131at2759"/>
<sequence>MGITEQDLLPLKKIKVPPEFENDSQFYQETILKQYEKRRQRLLIEYQDLLNRKSEETQYHQKSLPPEEKIEDSTTQRINDKLMKIKKFQQDYREQQLMQYSQKEQLIETRRKQISSERELRAYQKEVLDTSRLEQVQRNRDIIQKLITDKHTQRRMSYDAKLQKLELQKQAQYLIPRSTRVDETLARYQKCLEEKKQQDFQRLKRLEESLEKASSKKSQNIIEVKRRGLIEQLKIEEALFNRERSENAKKSNLLEKTQQRTVLNRRSMSELPKEKPYPLPKFLYSKQLNNLNAQTIQHFSQEIIQLVDSISIHDIEDKLLQVCASQDKTQRELFVKTNYLFLYH</sequence>
<evidence type="ECO:0000313" key="3">
    <source>
        <dbReference type="EMBL" id="CAD8138310.1"/>
    </source>
</evidence>
<evidence type="ECO:0000313" key="4">
    <source>
        <dbReference type="Proteomes" id="UP000689195"/>
    </source>
</evidence>
<accession>A0A8S1SER3</accession>
<feature type="region of interest" description="Disordered" evidence="2">
    <location>
        <begin position="55"/>
        <end position="74"/>
    </location>
</feature>
<feature type="coiled-coil region" evidence="1">
    <location>
        <begin position="189"/>
        <end position="223"/>
    </location>
</feature>
<dbReference type="EMBL" id="CAJJDO010000007">
    <property type="protein sequence ID" value="CAD8138310.1"/>
    <property type="molecule type" value="Genomic_DNA"/>
</dbReference>
<protein>
    <submittedName>
        <fullName evidence="3">Uncharacterized protein</fullName>
    </submittedName>
</protein>